<dbReference type="Pfam" id="PF09331">
    <property type="entry name" value="DUF1985"/>
    <property type="match status" value="1"/>
</dbReference>
<proteinExistence type="predicted"/>
<dbReference type="PANTHER" id="PTHR48449:SF1">
    <property type="entry name" value="DUF1985 DOMAIN-CONTAINING PROTEIN"/>
    <property type="match status" value="1"/>
</dbReference>
<dbReference type="OrthoDB" id="1723296at2759"/>
<dbReference type="Proteomes" id="UP001152484">
    <property type="component" value="Unassembled WGS sequence"/>
</dbReference>
<gene>
    <name evidence="2" type="ORF">CEURO_LOCUS22540</name>
</gene>
<comment type="caution">
    <text evidence="2">The sequence shown here is derived from an EMBL/GenBank/DDBJ whole genome shotgun (WGS) entry which is preliminary data.</text>
</comment>
<dbReference type="EMBL" id="CAMAPE010000080">
    <property type="protein sequence ID" value="CAH9119888.1"/>
    <property type="molecule type" value="Genomic_DNA"/>
</dbReference>
<name>A0A9P0ZYS5_CUSEU</name>
<evidence type="ECO:0000313" key="3">
    <source>
        <dbReference type="Proteomes" id="UP001152484"/>
    </source>
</evidence>
<sequence length="265" mass="30628">MNRVIDAKTMLDSEERLIADFVFNDHCDKKVKPVMSEEPTGDIWTRYLGGKRTVTRNDILLVLNKYKSTNQGARMYDGVKLALLYVLSHGFLGNQIARPMEAYYLNLVDSLEDFKAYPWGDVIWDELRSYMKQSCEALENCTGTRVTFPGCMIALQVWEFETFLSLLKAGLCKVIEGREDIMSRTLKWKFHKKPSLEVFCDLIFYNDKFEWAEIVPKEQELALIQEANTGDVDNLQNGSICAGRVETEELHKVKFEIVFQSYKSQ</sequence>
<feature type="domain" description="DUF1985" evidence="1">
    <location>
        <begin position="42"/>
        <end position="127"/>
    </location>
</feature>
<accession>A0A9P0ZYS5</accession>
<dbReference type="InterPro" id="IPR015410">
    <property type="entry name" value="DUF1985"/>
</dbReference>
<reference evidence="2" key="1">
    <citation type="submission" date="2022-07" db="EMBL/GenBank/DDBJ databases">
        <authorList>
            <person name="Macas J."/>
            <person name="Novak P."/>
            <person name="Neumann P."/>
        </authorList>
    </citation>
    <scope>NUCLEOTIDE SEQUENCE</scope>
</reference>
<keyword evidence="3" id="KW-1185">Reference proteome</keyword>
<protein>
    <recommendedName>
        <fullName evidence="1">DUF1985 domain-containing protein</fullName>
    </recommendedName>
</protein>
<dbReference type="PANTHER" id="PTHR48449">
    <property type="entry name" value="DUF1985 DOMAIN-CONTAINING PROTEIN"/>
    <property type="match status" value="1"/>
</dbReference>
<organism evidence="2 3">
    <name type="scientific">Cuscuta europaea</name>
    <name type="common">European dodder</name>
    <dbReference type="NCBI Taxonomy" id="41803"/>
    <lineage>
        <taxon>Eukaryota</taxon>
        <taxon>Viridiplantae</taxon>
        <taxon>Streptophyta</taxon>
        <taxon>Embryophyta</taxon>
        <taxon>Tracheophyta</taxon>
        <taxon>Spermatophyta</taxon>
        <taxon>Magnoliopsida</taxon>
        <taxon>eudicotyledons</taxon>
        <taxon>Gunneridae</taxon>
        <taxon>Pentapetalae</taxon>
        <taxon>asterids</taxon>
        <taxon>lamiids</taxon>
        <taxon>Solanales</taxon>
        <taxon>Convolvulaceae</taxon>
        <taxon>Cuscuteae</taxon>
        <taxon>Cuscuta</taxon>
        <taxon>Cuscuta subgen. Cuscuta</taxon>
    </lineage>
</organism>
<evidence type="ECO:0000313" key="2">
    <source>
        <dbReference type="EMBL" id="CAH9119888.1"/>
    </source>
</evidence>
<dbReference type="AlphaFoldDB" id="A0A9P0ZYS5"/>
<evidence type="ECO:0000259" key="1">
    <source>
        <dbReference type="Pfam" id="PF09331"/>
    </source>
</evidence>